<reference evidence="13 14" key="1">
    <citation type="submission" date="2021-01" db="EMBL/GenBank/DDBJ databases">
        <title>FDA dAtabase for Regulatory Grade micrObial Sequences (FDA-ARGOS): Supporting development and validation of Infectious Disease Dx tests.</title>
        <authorList>
            <person name="Nelson B."/>
            <person name="Plummer A."/>
            <person name="Tallon L."/>
            <person name="Sadzewicz L."/>
            <person name="Zhao X."/>
            <person name="Boylan J."/>
            <person name="Ott S."/>
            <person name="Bowen H."/>
            <person name="Vavikolanu K."/>
            <person name="Mehta A."/>
            <person name="Aluvathingal J."/>
            <person name="Nadendla S."/>
            <person name="Myers T."/>
            <person name="Yan Y."/>
            <person name="Sichtig H."/>
        </authorList>
    </citation>
    <scope>NUCLEOTIDE SEQUENCE [LARGE SCALE GENOMIC DNA]</scope>
    <source>
        <strain evidence="13 14">FDAARGOS_1161</strain>
    </source>
</reference>
<comment type="similarity">
    <text evidence="2 7">Belongs to the LTA synthase family.</text>
</comment>
<feature type="binding site" evidence="10">
    <location>
        <position position="467"/>
    </location>
    <ligand>
        <name>Mn(2+)</name>
        <dbReference type="ChEBI" id="CHEBI:29035"/>
    </ligand>
</feature>
<dbReference type="PANTHER" id="PTHR47371">
    <property type="entry name" value="LIPOTEICHOIC ACID SYNTHASE"/>
    <property type="match status" value="1"/>
</dbReference>
<keyword evidence="3 7" id="KW-1003">Cell membrane</keyword>
<feature type="binding site" evidence="10">
    <location>
        <position position="466"/>
    </location>
    <ligand>
        <name>Mn(2+)</name>
        <dbReference type="ChEBI" id="CHEBI:29035"/>
    </ligand>
</feature>
<dbReference type="AlphaFoldDB" id="A0A974NPT8"/>
<evidence type="ECO:0000256" key="10">
    <source>
        <dbReference type="PIRSR" id="PIRSR005091-3"/>
    </source>
</evidence>
<dbReference type="GO" id="GO:0046872">
    <property type="term" value="F:metal ion binding"/>
    <property type="evidence" value="ECO:0007669"/>
    <property type="project" value="UniProtKB-KW"/>
</dbReference>
<dbReference type="Pfam" id="PF00884">
    <property type="entry name" value="Sulfatase"/>
    <property type="match status" value="1"/>
</dbReference>
<evidence type="ECO:0000256" key="8">
    <source>
        <dbReference type="PIRSR" id="PIRSR005091-1"/>
    </source>
</evidence>
<dbReference type="RefSeq" id="WP_040374234.1">
    <property type="nucleotide sequence ID" value="NZ_CP068053.1"/>
</dbReference>
<evidence type="ECO:0000256" key="9">
    <source>
        <dbReference type="PIRSR" id="PIRSR005091-2"/>
    </source>
</evidence>
<feature type="transmembrane region" description="Helical" evidence="11">
    <location>
        <begin position="9"/>
        <end position="29"/>
    </location>
</feature>
<evidence type="ECO:0000256" key="1">
    <source>
        <dbReference type="ARBA" id="ARBA00004651"/>
    </source>
</evidence>
<evidence type="ECO:0000259" key="12">
    <source>
        <dbReference type="Pfam" id="PF00884"/>
    </source>
</evidence>
<evidence type="ECO:0000256" key="2">
    <source>
        <dbReference type="ARBA" id="ARBA00009983"/>
    </source>
</evidence>
<feature type="binding site" evidence="10">
    <location>
        <position position="292"/>
    </location>
    <ligand>
        <name>Mn(2+)</name>
        <dbReference type="ChEBI" id="CHEBI:29035"/>
    </ligand>
</feature>
<keyword evidence="6 7" id="KW-0472">Membrane</keyword>
<dbReference type="InterPro" id="IPR000917">
    <property type="entry name" value="Sulfatase_N"/>
</dbReference>
<dbReference type="Gene3D" id="3.40.720.10">
    <property type="entry name" value="Alkaline Phosphatase, subunit A"/>
    <property type="match status" value="1"/>
</dbReference>
<keyword evidence="4 11" id="KW-0812">Transmembrane</keyword>
<evidence type="ECO:0000256" key="4">
    <source>
        <dbReference type="ARBA" id="ARBA00022692"/>
    </source>
</evidence>
<comment type="subcellular location">
    <subcellularLocation>
        <location evidence="1">Cell membrane</location>
        <topology evidence="1">Multi-pass membrane protein</topology>
    </subcellularLocation>
</comment>
<dbReference type="CDD" id="cd16015">
    <property type="entry name" value="LTA_synthase"/>
    <property type="match status" value="1"/>
</dbReference>
<evidence type="ECO:0000256" key="5">
    <source>
        <dbReference type="ARBA" id="ARBA00022989"/>
    </source>
</evidence>
<feature type="transmembrane region" description="Helical" evidence="11">
    <location>
        <begin position="120"/>
        <end position="136"/>
    </location>
</feature>
<feature type="active site" evidence="8">
    <location>
        <position position="292"/>
    </location>
</feature>
<dbReference type="EMBL" id="CP068053">
    <property type="protein sequence ID" value="QQT01757.1"/>
    <property type="molecule type" value="Genomic_DNA"/>
</dbReference>
<dbReference type="InterPro" id="IPR017850">
    <property type="entry name" value="Alkaline_phosphatase_core_sf"/>
</dbReference>
<evidence type="ECO:0000256" key="3">
    <source>
        <dbReference type="ARBA" id="ARBA00022475"/>
    </source>
</evidence>
<dbReference type="PIRSF" id="PIRSF005091">
    <property type="entry name" value="Mmb_sulf_HI1246"/>
    <property type="match status" value="1"/>
</dbReference>
<feature type="transmembrane region" description="Helical" evidence="11">
    <location>
        <begin position="70"/>
        <end position="89"/>
    </location>
</feature>
<dbReference type="SUPFAM" id="SSF53649">
    <property type="entry name" value="Alkaline phosphatase-like"/>
    <property type="match status" value="1"/>
</dbReference>
<feature type="domain" description="Sulfatase N-terminal" evidence="12">
    <location>
        <begin position="242"/>
        <end position="530"/>
    </location>
</feature>
<protein>
    <submittedName>
        <fullName evidence="13">LTA synthase family protein</fullName>
    </submittedName>
</protein>
<organism evidence="13 14">
    <name type="scientific">Peribacillus psychrosaccharolyticus</name>
    <name type="common">Bacillus psychrosaccharolyticus</name>
    <dbReference type="NCBI Taxonomy" id="1407"/>
    <lineage>
        <taxon>Bacteria</taxon>
        <taxon>Bacillati</taxon>
        <taxon>Bacillota</taxon>
        <taxon>Bacilli</taxon>
        <taxon>Bacillales</taxon>
        <taxon>Bacillaceae</taxon>
        <taxon>Peribacillus</taxon>
    </lineage>
</organism>
<dbReference type="Gene3D" id="3.30.1120.170">
    <property type="match status" value="1"/>
</dbReference>
<accession>A0A974NPT8</accession>
<keyword evidence="5 11" id="KW-1133">Transmembrane helix</keyword>
<evidence type="ECO:0000313" key="13">
    <source>
        <dbReference type="EMBL" id="QQT01757.1"/>
    </source>
</evidence>
<keyword evidence="14" id="KW-1185">Reference proteome</keyword>
<dbReference type="GO" id="GO:0005886">
    <property type="term" value="C:plasma membrane"/>
    <property type="evidence" value="ECO:0007669"/>
    <property type="project" value="UniProtKB-SubCell"/>
</dbReference>
<dbReference type="Proteomes" id="UP000595254">
    <property type="component" value="Chromosome"/>
</dbReference>
<feature type="binding site" evidence="9">
    <location>
        <position position="407"/>
    </location>
    <ligand>
        <name>substrate</name>
    </ligand>
</feature>
<gene>
    <name evidence="13" type="ORF">I6J18_07850</name>
</gene>
<name>A0A974NPT8_PERPY</name>
<keyword evidence="9" id="KW-0479">Metal-binding</keyword>
<evidence type="ECO:0000313" key="14">
    <source>
        <dbReference type="Proteomes" id="UP000595254"/>
    </source>
</evidence>
<feature type="binding site" evidence="10">
    <location>
        <position position="250"/>
    </location>
    <ligand>
        <name>Mn(2+)</name>
        <dbReference type="ChEBI" id="CHEBI:29035"/>
    </ligand>
</feature>
<dbReference type="PANTHER" id="PTHR47371:SF1">
    <property type="entry name" value="LIPOTEICHOIC ACID SYNTHASE-LIKE YQGS"/>
    <property type="match status" value="1"/>
</dbReference>
<feature type="transmembrane region" description="Helical" evidence="11">
    <location>
        <begin position="154"/>
        <end position="173"/>
    </location>
</feature>
<dbReference type="InterPro" id="IPR050448">
    <property type="entry name" value="OpgB/LTA_synthase_biosynth"/>
</dbReference>
<dbReference type="InterPro" id="IPR012160">
    <property type="entry name" value="LtaS-like"/>
</dbReference>
<evidence type="ECO:0000256" key="7">
    <source>
        <dbReference type="PIRNR" id="PIRNR005091"/>
    </source>
</evidence>
<evidence type="ECO:0000256" key="6">
    <source>
        <dbReference type="ARBA" id="ARBA00023136"/>
    </source>
</evidence>
<feature type="transmembrane region" description="Helical" evidence="11">
    <location>
        <begin position="41"/>
        <end position="63"/>
    </location>
</feature>
<proteinExistence type="inferred from homology"/>
<keyword evidence="9" id="KW-0464">Manganese</keyword>
<sequence length="610" mass="70220">MRKLTTSQAFFPILSVVTLWLKTVVVSFLGFNLPIHSWIDVLLIIFNPLGSLMLLLGLSFFFFKKMNGYVLILIMLLLTGLLYGDLLYYRFYIDFVTVSILFQFKNVGGIGPSTFELMKIWDLFLFIDIAIFLLFVRKQKLLVKKTISVRFKKVYASCAIVLIAAVIGIGFLHSQSNKTFYSRTQMVKELGPYTYHLYDIVLSFRPPISRAMADQSDTAVIKDFVSNKNEETTDLFGIAKGKNVVLISMESTQDFVINQKIDGKEITPFLNDLIKESYYFSQTYDQTAQGKTSDSEIMVDTGLYPLSGGSVFVRRPENTFISMQKLLKDENYYSAVFHGNDPSFWNRENMYKNLGYDRFFSKGDYTVTPENSINYGIKDNPFFQQSIPYLKSLPKPYLAKFITLTNHFPFLLNEEDQMINLADTDEGVVNRYVTTVRYQDEAIKQFFQQLKKKGMYKDTIFILYGDHYGISEKYEDALTDMLDREKRAVDHTEYRQVPLIIHIPGQKGMTISSPGGEVDIQLTLLHLLGIKDKAITFGYDLFTRPKNHPVIFRDGGFVTEKYIYQDNTCYHKGSGEQTNVEACMPFQETVSKELNLSDDIINGDLLRFNY</sequence>
<dbReference type="KEGG" id="ppsr:I6J18_07850"/>
<evidence type="ECO:0000256" key="11">
    <source>
        <dbReference type="SAM" id="Phobius"/>
    </source>
</evidence>